<dbReference type="InterPro" id="IPR044839">
    <property type="entry name" value="NDR1-like"/>
</dbReference>
<comment type="subcellular location">
    <subcellularLocation>
        <location evidence="1">Membrane</location>
    </subcellularLocation>
</comment>
<evidence type="ECO:0000313" key="5">
    <source>
        <dbReference type="EMBL" id="KAE8727544.1"/>
    </source>
</evidence>
<feature type="compositionally biased region" description="Pro residues" evidence="3">
    <location>
        <begin position="184"/>
        <end position="193"/>
    </location>
</feature>
<feature type="transmembrane region" description="Helical" evidence="4">
    <location>
        <begin position="344"/>
        <end position="370"/>
    </location>
</feature>
<dbReference type="GO" id="GO:0098542">
    <property type="term" value="P:defense response to other organism"/>
    <property type="evidence" value="ECO:0007669"/>
    <property type="project" value="InterPro"/>
</dbReference>
<dbReference type="EMBL" id="VEPZ02000307">
    <property type="protein sequence ID" value="KAE8727544.1"/>
    <property type="molecule type" value="Genomic_DNA"/>
</dbReference>
<comment type="caution">
    <text evidence="5">The sequence shown here is derived from an EMBL/GenBank/DDBJ whole genome shotgun (WGS) entry which is preliminary data.</text>
</comment>
<accession>A0A6A3CG25</accession>
<evidence type="ECO:0000256" key="1">
    <source>
        <dbReference type="ARBA" id="ARBA00004370"/>
    </source>
</evidence>
<dbReference type="Proteomes" id="UP000436088">
    <property type="component" value="Unassembled WGS sequence"/>
</dbReference>
<reference evidence="5" key="1">
    <citation type="submission" date="2019-09" db="EMBL/GenBank/DDBJ databases">
        <title>Draft genome information of white flower Hibiscus syriacus.</title>
        <authorList>
            <person name="Kim Y.-M."/>
        </authorList>
    </citation>
    <scope>NUCLEOTIDE SEQUENCE [LARGE SCALE GENOMIC DNA]</scope>
    <source>
        <strain evidence="5">YM2019G1</strain>
    </source>
</reference>
<dbReference type="GO" id="GO:0016740">
    <property type="term" value="F:transferase activity"/>
    <property type="evidence" value="ECO:0007669"/>
    <property type="project" value="InterPro"/>
</dbReference>
<evidence type="ECO:0000256" key="2">
    <source>
        <dbReference type="ARBA" id="ARBA00023136"/>
    </source>
</evidence>
<name>A0A6A3CG25_HIBSY</name>
<gene>
    <name evidence="5" type="ORF">F3Y22_tig00005459pilonHSYRG00243</name>
</gene>
<keyword evidence="4" id="KW-0812">Transmembrane</keyword>
<keyword evidence="4" id="KW-1133">Transmembrane helix</keyword>
<proteinExistence type="predicted"/>
<dbReference type="GO" id="GO:0005886">
    <property type="term" value="C:plasma membrane"/>
    <property type="evidence" value="ECO:0007669"/>
    <property type="project" value="TreeGrafter"/>
</dbReference>
<feature type="region of interest" description="Disordered" evidence="3">
    <location>
        <begin position="179"/>
        <end position="230"/>
    </location>
</feature>
<evidence type="ECO:0000256" key="4">
    <source>
        <dbReference type="SAM" id="Phobius"/>
    </source>
</evidence>
<sequence length="539" mass="58835">MGSTVLVGSSYWFRQSFIVRGSLAADYGGPLPHWKIQSHGEFESARNAYAKLVAIQCNCHIVMFFKVTVIAQLHPQHALGNNHVVTSAAGTHLQFTRFDGNSELAAELEGSDGLSVTMGAAVAGLGLAFWHFQSTPSNALPAPAEAKPELKVEAVAESPQINSVPRLNPRQMQFQDHFHHYPDLKPPTSPTPSQPATSKATLSPTRPLSPYAAYPDLKPPTSPTPSQAHSLDIHDSINICRFLRQARQRILLSYSLERRSLSSGIACGVSGMEGMTLACLSLIGYHNSLHKRCPIIHFHRSSISRRDTTTLTLRPSTGFRPPPRKPILPPSFRPKKKRSSCCHVVVAFSAFFSILIALLLIFVAVFYFWFNPKLPVFHVRSFQISPFNVTRKPNGTHLDAATEMVIEVKNPNGKMTYYFGDTVVDVSVGKGGDETELGTMKLPKFTSKKKSTTSLKVETKASNKQADDAVANRLLAGYKAKSLAVNVAAKTNVGLGVGGLKIGMLGVTVSCKAITMKPLAGRDTPNCVTHTLRWIDLRS</sequence>
<protein>
    <submittedName>
        <fullName evidence="5">3'-5'-exoribonuclease family protein isoform 1</fullName>
    </submittedName>
</protein>
<dbReference type="CDD" id="cd16913">
    <property type="entry name" value="YkuD_like"/>
    <property type="match status" value="1"/>
</dbReference>
<dbReference type="PANTHER" id="PTHR31234:SF35">
    <property type="entry name" value="LATE EMBRYOGENESIS ABUNDANT (LEA) HYDROXYPROLINE-RICH GLYCOPROTEIN FAMILY"/>
    <property type="match status" value="1"/>
</dbReference>
<evidence type="ECO:0000313" key="6">
    <source>
        <dbReference type="Proteomes" id="UP000436088"/>
    </source>
</evidence>
<dbReference type="InterPro" id="IPR005490">
    <property type="entry name" value="LD_TPept_cat_dom"/>
</dbReference>
<organism evidence="5 6">
    <name type="scientific">Hibiscus syriacus</name>
    <name type="common">Rose of Sharon</name>
    <dbReference type="NCBI Taxonomy" id="106335"/>
    <lineage>
        <taxon>Eukaryota</taxon>
        <taxon>Viridiplantae</taxon>
        <taxon>Streptophyta</taxon>
        <taxon>Embryophyta</taxon>
        <taxon>Tracheophyta</taxon>
        <taxon>Spermatophyta</taxon>
        <taxon>Magnoliopsida</taxon>
        <taxon>eudicotyledons</taxon>
        <taxon>Gunneridae</taxon>
        <taxon>Pentapetalae</taxon>
        <taxon>rosids</taxon>
        <taxon>malvids</taxon>
        <taxon>Malvales</taxon>
        <taxon>Malvaceae</taxon>
        <taxon>Malvoideae</taxon>
        <taxon>Hibiscus</taxon>
    </lineage>
</organism>
<keyword evidence="2 4" id="KW-0472">Membrane</keyword>
<keyword evidence="6" id="KW-1185">Reference proteome</keyword>
<dbReference type="PANTHER" id="PTHR31234">
    <property type="entry name" value="LATE EMBRYOGENESIS ABUNDANT (LEA) HYDROXYPROLINE-RICH GLYCOPROTEIN FAMILY"/>
    <property type="match status" value="1"/>
</dbReference>
<dbReference type="AlphaFoldDB" id="A0A6A3CG25"/>
<evidence type="ECO:0000256" key="3">
    <source>
        <dbReference type="SAM" id="MobiDB-lite"/>
    </source>
</evidence>